<dbReference type="GO" id="GO:0046872">
    <property type="term" value="F:metal ion binding"/>
    <property type="evidence" value="ECO:0007669"/>
    <property type="project" value="UniProtKB-KW"/>
</dbReference>
<dbReference type="SUPFAM" id="SSF55031">
    <property type="entry name" value="Bacterial exopeptidase dimerisation domain"/>
    <property type="match status" value="1"/>
</dbReference>
<protein>
    <submittedName>
        <fullName evidence="6">Amidohydrolase</fullName>
        <ecNumber evidence="6">3.5.1.14</ecNumber>
    </submittedName>
</protein>
<dbReference type="SUPFAM" id="SSF53187">
    <property type="entry name" value="Zn-dependent exopeptidases"/>
    <property type="match status" value="1"/>
</dbReference>
<evidence type="ECO:0000313" key="6">
    <source>
        <dbReference type="EMBL" id="ADD42115.1"/>
    </source>
</evidence>
<feature type="region of interest" description="Disordered" evidence="4">
    <location>
        <begin position="1"/>
        <end position="25"/>
    </location>
</feature>
<keyword evidence="7" id="KW-1185">Reference proteome</keyword>
<evidence type="ECO:0000256" key="2">
    <source>
        <dbReference type="ARBA" id="ARBA00022801"/>
    </source>
</evidence>
<dbReference type="HOGENOM" id="CLU_023257_0_1_11"/>
<dbReference type="Gene3D" id="3.30.70.360">
    <property type="match status" value="1"/>
</dbReference>
<keyword evidence="2 6" id="KW-0378">Hydrolase</keyword>
<feature type="binding site" evidence="3">
    <location>
        <position position="389"/>
    </location>
    <ligand>
        <name>Mn(2+)</name>
        <dbReference type="ChEBI" id="CHEBI:29035"/>
        <label>2</label>
    </ligand>
</feature>
<comment type="cofactor">
    <cofactor evidence="3">
        <name>Mn(2+)</name>
        <dbReference type="ChEBI" id="CHEBI:29035"/>
    </cofactor>
    <text evidence="3">The Mn(2+) ion enhances activity.</text>
</comment>
<name>D3Q4T5_STANL</name>
<dbReference type="GO" id="GO:0004046">
    <property type="term" value="F:aminoacylase activity"/>
    <property type="evidence" value="ECO:0007669"/>
    <property type="project" value="UniProtKB-EC"/>
</dbReference>
<feature type="binding site" evidence="3">
    <location>
        <position position="166"/>
    </location>
    <ligand>
        <name>Mn(2+)</name>
        <dbReference type="ChEBI" id="CHEBI:29035"/>
        <label>2</label>
    </ligand>
</feature>
<sequence>MNSPDAFPDATAVVTPPSGPEPHDDPDALFRRCSAAIADLTPDLIAWRRHLHRHPELSFEEHDTARYIRRLLHDFGLEVSSPNETSAMGVLRTGRPGAVVALRADIDALAVREDTGLEYASHVDGVMHACGHDGHIAAMLGVAQALQRMRESLTGEIRFIFQHGEEQVPSGALDTIESGVLEDADVVLGQHLWVPLEAGKVSVRPGPVMASTDYFDITVTGKSGHAGMPHQTIDPVAVAAQIVTNIQHLVSRTSDPLNPLVVSVTGIHTGGAPNVVPGDASVYGTIRTLDEEVRAWVVERLKDIVDGVARAHEAKSATEIRFGPPVVHNDEKVTALLADSVRRQLGEAALVSIPPVMGGDDFSYYQQRVPGAYLLVGAGTPDADNAPHHHPKFTLDESGIVNGARVLADAVVALCRPGAEPLHPEAGESP</sequence>
<evidence type="ECO:0000259" key="5">
    <source>
        <dbReference type="Pfam" id="PF07687"/>
    </source>
</evidence>
<dbReference type="EC" id="3.5.1.14" evidence="6"/>
<dbReference type="Pfam" id="PF01546">
    <property type="entry name" value="Peptidase_M20"/>
    <property type="match status" value="1"/>
</dbReference>
<dbReference type="Pfam" id="PF07687">
    <property type="entry name" value="M20_dimer"/>
    <property type="match status" value="1"/>
</dbReference>
<gene>
    <name evidence="6" type="ordered locus">Snas_2432</name>
</gene>
<dbReference type="InterPro" id="IPR036264">
    <property type="entry name" value="Bact_exopeptidase_dim_dom"/>
</dbReference>
<feature type="binding site" evidence="3">
    <location>
        <position position="130"/>
    </location>
    <ligand>
        <name>Mn(2+)</name>
        <dbReference type="ChEBI" id="CHEBI:29035"/>
        <label>2</label>
    </ligand>
</feature>
<dbReference type="Proteomes" id="UP000000844">
    <property type="component" value="Chromosome"/>
</dbReference>
<dbReference type="InterPro" id="IPR011650">
    <property type="entry name" value="Peptidase_M20_dimer"/>
</dbReference>
<dbReference type="KEGG" id="sna:Snas_2432"/>
<evidence type="ECO:0000256" key="4">
    <source>
        <dbReference type="SAM" id="MobiDB-lite"/>
    </source>
</evidence>
<dbReference type="InterPro" id="IPR017439">
    <property type="entry name" value="Amidohydrolase"/>
</dbReference>
<evidence type="ECO:0000313" key="7">
    <source>
        <dbReference type="Proteomes" id="UP000000844"/>
    </source>
</evidence>
<keyword evidence="3" id="KW-0479">Metal-binding</keyword>
<keyword evidence="3" id="KW-0464">Manganese</keyword>
<dbReference type="EMBL" id="CP001778">
    <property type="protein sequence ID" value="ADD42115.1"/>
    <property type="molecule type" value="Genomic_DNA"/>
</dbReference>
<accession>D3Q4T5</accession>
<feature type="binding site" evidence="3">
    <location>
        <position position="132"/>
    </location>
    <ligand>
        <name>Mn(2+)</name>
        <dbReference type="ChEBI" id="CHEBI:29035"/>
        <label>2</label>
    </ligand>
</feature>
<evidence type="ECO:0000256" key="1">
    <source>
        <dbReference type="ARBA" id="ARBA00006153"/>
    </source>
</evidence>
<evidence type="ECO:0000256" key="3">
    <source>
        <dbReference type="PIRSR" id="PIRSR005962-1"/>
    </source>
</evidence>
<dbReference type="FunFam" id="3.30.70.360:FF:000014">
    <property type="entry name" value="N-acyl-L-amino acid amidohydrolase"/>
    <property type="match status" value="1"/>
</dbReference>
<proteinExistence type="inferred from homology"/>
<dbReference type="PANTHER" id="PTHR11014:SF63">
    <property type="entry name" value="METALLOPEPTIDASE, PUTATIVE (AFU_ORTHOLOGUE AFUA_6G09600)-RELATED"/>
    <property type="match status" value="1"/>
</dbReference>
<organism evidence="6 7">
    <name type="scientific">Stackebrandtia nassauensis (strain DSM 44728 / CIP 108903 / NRRL B-16338 / NBRC 102104 / LLR-40K-21)</name>
    <dbReference type="NCBI Taxonomy" id="446470"/>
    <lineage>
        <taxon>Bacteria</taxon>
        <taxon>Bacillati</taxon>
        <taxon>Actinomycetota</taxon>
        <taxon>Actinomycetes</taxon>
        <taxon>Glycomycetales</taxon>
        <taxon>Glycomycetaceae</taxon>
        <taxon>Stackebrandtia</taxon>
    </lineage>
</organism>
<dbReference type="eggNOG" id="COG1473">
    <property type="taxonomic scope" value="Bacteria"/>
</dbReference>
<dbReference type="NCBIfam" id="TIGR01891">
    <property type="entry name" value="amidohydrolases"/>
    <property type="match status" value="1"/>
</dbReference>
<dbReference type="AlphaFoldDB" id="D3Q4T5"/>
<feature type="domain" description="Peptidase M20 dimerisation" evidence="5">
    <location>
        <begin position="215"/>
        <end position="310"/>
    </location>
</feature>
<comment type="similarity">
    <text evidence="1">Belongs to the peptidase M20 family.</text>
</comment>
<dbReference type="RefSeq" id="WP_013017686.1">
    <property type="nucleotide sequence ID" value="NC_013947.1"/>
</dbReference>
<reference evidence="6 7" key="1">
    <citation type="journal article" date="2009" name="Stand. Genomic Sci.">
        <title>Complete genome sequence of Stackebrandtia nassauensis type strain (LLR-40K-21).</title>
        <authorList>
            <person name="Munk C."/>
            <person name="Lapidus A."/>
            <person name="Copeland A."/>
            <person name="Jando M."/>
            <person name="Mayilraj S."/>
            <person name="Glavina Del Rio T."/>
            <person name="Nolan M."/>
            <person name="Chen F."/>
            <person name="Lucas S."/>
            <person name="Tice H."/>
            <person name="Cheng J.F."/>
            <person name="Han C."/>
            <person name="Detter J.C."/>
            <person name="Bruce D."/>
            <person name="Goodwin L."/>
            <person name="Chain P."/>
            <person name="Pitluck S."/>
            <person name="Goker M."/>
            <person name="Ovchinikova G."/>
            <person name="Pati A."/>
            <person name="Ivanova N."/>
            <person name="Mavromatis K."/>
            <person name="Chen A."/>
            <person name="Palaniappan K."/>
            <person name="Land M."/>
            <person name="Hauser L."/>
            <person name="Chang Y.J."/>
            <person name="Jeffries C.D."/>
            <person name="Bristow J."/>
            <person name="Eisen J.A."/>
            <person name="Markowitz V."/>
            <person name="Hugenholtz P."/>
            <person name="Kyrpides N.C."/>
            <person name="Klenk H.P."/>
        </authorList>
    </citation>
    <scope>NUCLEOTIDE SEQUENCE [LARGE SCALE GENOMIC DNA]</scope>
    <source>
        <strain evidence="7">DSM 44728 / CIP 108903 / NRRL B-16338 / NBRC 102104 / LLR-40K-21</strain>
    </source>
</reference>
<dbReference type="OrthoDB" id="9777385at2"/>
<dbReference type="STRING" id="446470.Snas_2432"/>
<dbReference type="PIRSF" id="PIRSF005962">
    <property type="entry name" value="Pept_M20D_amidohydro"/>
    <property type="match status" value="1"/>
</dbReference>
<dbReference type="Gene3D" id="3.40.630.10">
    <property type="entry name" value="Zn peptidases"/>
    <property type="match status" value="1"/>
</dbReference>
<feature type="binding site" evidence="3">
    <location>
        <position position="191"/>
    </location>
    <ligand>
        <name>Mn(2+)</name>
        <dbReference type="ChEBI" id="CHEBI:29035"/>
        <label>2</label>
    </ligand>
</feature>
<dbReference type="PANTHER" id="PTHR11014">
    <property type="entry name" value="PEPTIDASE M20 FAMILY MEMBER"/>
    <property type="match status" value="1"/>
</dbReference>
<dbReference type="InterPro" id="IPR002933">
    <property type="entry name" value="Peptidase_M20"/>
</dbReference>